<name>A0ABY2CFH3_METMH</name>
<dbReference type="Proteomes" id="UP000295649">
    <property type="component" value="Unassembled WGS sequence"/>
</dbReference>
<gene>
    <name evidence="1" type="ORF">EDE11_1576</name>
</gene>
<evidence type="ECO:0000313" key="1">
    <source>
        <dbReference type="EMBL" id="TCV71726.1"/>
    </source>
</evidence>
<accession>A0ABY2CFH3</accession>
<organism evidence="1 2">
    <name type="scientific">Methylomonas methanica</name>
    <dbReference type="NCBI Taxonomy" id="421"/>
    <lineage>
        <taxon>Bacteria</taxon>
        <taxon>Pseudomonadati</taxon>
        <taxon>Pseudomonadota</taxon>
        <taxon>Gammaproteobacteria</taxon>
        <taxon>Methylococcales</taxon>
        <taxon>Methylococcaceae</taxon>
        <taxon>Methylomonas</taxon>
    </lineage>
</organism>
<evidence type="ECO:0000313" key="2">
    <source>
        <dbReference type="Proteomes" id="UP000295649"/>
    </source>
</evidence>
<protein>
    <submittedName>
        <fullName evidence="1">Uncharacterized protein</fullName>
    </submittedName>
</protein>
<keyword evidence="2" id="KW-1185">Reference proteome</keyword>
<comment type="caution">
    <text evidence="1">The sequence shown here is derived from an EMBL/GenBank/DDBJ whole genome shotgun (WGS) entry which is preliminary data.</text>
</comment>
<reference evidence="1 2" key="1">
    <citation type="submission" date="2019-03" db="EMBL/GenBank/DDBJ databases">
        <title>Systems level insights into methane cycling in arid and semi-arid ecosystems.</title>
        <authorList>
            <person name="Kalyuzhnaya M."/>
        </authorList>
    </citation>
    <scope>NUCLEOTIDE SEQUENCE [LARGE SCALE GENOMIC DNA]</scope>
    <source>
        <strain evidence="1 2">S-1</strain>
    </source>
</reference>
<feature type="non-terminal residue" evidence="1">
    <location>
        <position position="53"/>
    </location>
</feature>
<dbReference type="EMBL" id="SMCN01000057">
    <property type="protein sequence ID" value="TCV71726.1"/>
    <property type="molecule type" value="Genomic_DNA"/>
</dbReference>
<proteinExistence type="predicted"/>
<sequence length="53" mass="5681">MQQELSQLAGVYQLTLQAPCSPIVSAAIVLNEMRRLTEAARPVALSETVIATP</sequence>